<evidence type="ECO:0000256" key="4">
    <source>
        <dbReference type="ARBA" id="ARBA00023004"/>
    </source>
</evidence>
<comment type="caution">
    <text evidence="6">The sequence shown here is derived from an EMBL/GenBank/DDBJ whole genome shotgun (WGS) entry which is preliminary data.</text>
</comment>
<sequence length="377" mass="42455">MNSEALRLIEELKTTASHPAASVKKAMAETGKKAVGCFPIYAPEELIYAAGALPVGMWGGPNTGTRASQYLQSFCCSLMKANTEQVLRGDYDMLSAVILTTYCDTLKCITENWKTAVPERNPIPMVYPQNRKTEAGKIFFIEELTRVQGELERVLQTEITESKLEDAMEVYEDYRAAMRDFTKTAVSFPQTFDAVSRHLVIKAGYFQDKKQYTETIRHLLSLLSREEPEPRAGKRIVLTGLLAEPPELLELFTENGLQIAADDLAQESRQFRVSAPEEGTCFSRMAERLARQDGCAFLYDSQKGRGEKLVRMVQEADADAVIYCQLKFCDPDEFDYPLVKDAMEQAGIPMLQLEFEQQMESAEQLRTRVQGFAELLG</sequence>
<proteinExistence type="inferred from homology"/>
<dbReference type="GO" id="GO:0046872">
    <property type="term" value="F:metal ion binding"/>
    <property type="evidence" value="ECO:0007669"/>
    <property type="project" value="UniProtKB-KW"/>
</dbReference>
<keyword evidence="5" id="KW-0411">Iron-sulfur</keyword>
<keyword evidence="3" id="KW-0479">Metal-binding</keyword>
<dbReference type="GO" id="GO:0016836">
    <property type="term" value="F:hydro-lyase activity"/>
    <property type="evidence" value="ECO:0007669"/>
    <property type="project" value="UniProtKB-ARBA"/>
</dbReference>
<keyword evidence="4" id="KW-0408">Iron</keyword>
<evidence type="ECO:0000313" key="7">
    <source>
        <dbReference type="Proteomes" id="UP000602647"/>
    </source>
</evidence>
<dbReference type="PANTHER" id="PTHR30548">
    <property type="entry name" value="2-HYDROXYGLUTARYL-COA DEHYDRATASE, D-COMPONENT-RELATED"/>
    <property type="match status" value="1"/>
</dbReference>
<dbReference type="EMBL" id="JACRYT010000008">
    <property type="protein sequence ID" value="MBC6679989.1"/>
    <property type="molecule type" value="Genomic_DNA"/>
</dbReference>
<keyword evidence="7" id="KW-1185">Reference proteome</keyword>
<name>A0A923NK52_9FIRM</name>
<reference evidence="6" key="1">
    <citation type="submission" date="2020-08" db="EMBL/GenBank/DDBJ databases">
        <title>Genome public.</title>
        <authorList>
            <person name="Liu C."/>
            <person name="Sun Q."/>
        </authorList>
    </citation>
    <scope>NUCLEOTIDE SEQUENCE</scope>
    <source>
        <strain evidence="6">BX12</strain>
    </source>
</reference>
<dbReference type="AlphaFoldDB" id="A0A923NK52"/>
<dbReference type="PANTHER" id="PTHR30548:SF5">
    <property type="entry name" value="SUBUNIT OF OXYGEN-SENSITIVE 2-HYDROXYISOCAPROYL-COA DEHYDRATASE"/>
    <property type="match status" value="1"/>
</dbReference>
<comment type="similarity">
    <text evidence="2">Belongs to the FldB/FldC dehydratase alpha/beta subunit family.</text>
</comment>
<dbReference type="Gene3D" id="3.40.50.11890">
    <property type="match status" value="1"/>
</dbReference>
<dbReference type="InterPro" id="IPR010327">
    <property type="entry name" value="FldB/FldC_alpha/beta"/>
</dbReference>
<evidence type="ECO:0000256" key="2">
    <source>
        <dbReference type="ARBA" id="ARBA00005806"/>
    </source>
</evidence>
<evidence type="ECO:0000256" key="5">
    <source>
        <dbReference type="ARBA" id="ARBA00023014"/>
    </source>
</evidence>
<evidence type="ECO:0000313" key="6">
    <source>
        <dbReference type="EMBL" id="MBC6679989.1"/>
    </source>
</evidence>
<dbReference type="RefSeq" id="WP_187303092.1">
    <property type="nucleotide sequence ID" value="NZ_JACRYT010000008.1"/>
</dbReference>
<dbReference type="Pfam" id="PF06050">
    <property type="entry name" value="HGD-D"/>
    <property type="match status" value="1"/>
</dbReference>
<dbReference type="Proteomes" id="UP000602647">
    <property type="component" value="Unassembled WGS sequence"/>
</dbReference>
<protein>
    <submittedName>
        <fullName evidence="6">2-hydroxyacyl-CoA dehydratase</fullName>
    </submittedName>
</protein>
<dbReference type="GO" id="GO:0051536">
    <property type="term" value="F:iron-sulfur cluster binding"/>
    <property type="evidence" value="ECO:0007669"/>
    <property type="project" value="UniProtKB-KW"/>
</dbReference>
<comment type="cofactor">
    <cofactor evidence="1">
        <name>[4Fe-4S] cluster</name>
        <dbReference type="ChEBI" id="CHEBI:49883"/>
    </cofactor>
</comment>
<evidence type="ECO:0000256" key="3">
    <source>
        <dbReference type="ARBA" id="ARBA00022723"/>
    </source>
</evidence>
<evidence type="ECO:0000256" key="1">
    <source>
        <dbReference type="ARBA" id="ARBA00001966"/>
    </source>
</evidence>
<dbReference type="Gene3D" id="3.40.50.11900">
    <property type="match status" value="1"/>
</dbReference>
<gene>
    <name evidence="6" type="ORF">H9L42_09115</name>
</gene>
<organism evidence="6 7">
    <name type="scientific">Zhenpiania hominis</name>
    <dbReference type="NCBI Taxonomy" id="2763644"/>
    <lineage>
        <taxon>Bacteria</taxon>
        <taxon>Bacillati</taxon>
        <taxon>Bacillota</taxon>
        <taxon>Clostridia</taxon>
        <taxon>Peptostreptococcales</taxon>
        <taxon>Anaerovoracaceae</taxon>
        <taxon>Zhenpiania</taxon>
    </lineage>
</organism>
<accession>A0A923NK52</accession>
<dbReference type="Gene3D" id="1.20.1270.370">
    <property type="match status" value="1"/>
</dbReference>